<dbReference type="GO" id="GO:0005262">
    <property type="term" value="F:calcium channel activity"/>
    <property type="evidence" value="ECO:0007669"/>
    <property type="project" value="TreeGrafter"/>
</dbReference>
<dbReference type="SUPFAM" id="SSF56112">
    <property type="entry name" value="Protein kinase-like (PK-like)"/>
    <property type="match status" value="1"/>
</dbReference>
<evidence type="ECO:0000256" key="1">
    <source>
        <dbReference type="ARBA" id="ARBA00022527"/>
    </source>
</evidence>
<dbReference type="SMART" id="SM00811">
    <property type="entry name" value="Alpha_kinase"/>
    <property type="match status" value="1"/>
</dbReference>
<feature type="transmembrane region" description="Helical" evidence="4">
    <location>
        <begin position="80"/>
        <end position="105"/>
    </location>
</feature>
<dbReference type="GO" id="GO:0005524">
    <property type="term" value="F:ATP binding"/>
    <property type="evidence" value="ECO:0007669"/>
    <property type="project" value="InterPro"/>
</dbReference>
<dbReference type="EC" id="2.7.11.1" evidence="6"/>
<dbReference type="GO" id="GO:0005886">
    <property type="term" value="C:plasma membrane"/>
    <property type="evidence" value="ECO:0007669"/>
    <property type="project" value="TreeGrafter"/>
</dbReference>
<evidence type="ECO:0000313" key="7">
    <source>
        <dbReference type="Proteomes" id="UP000030759"/>
    </source>
</evidence>
<evidence type="ECO:0000256" key="3">
    <source>
        <dbReference type="ARBA" id="ARBA00022777"/>
    </source>
</evidence>
<organism evidence="6 7">
    <name type="scientific">Cricetulus griseus</name>
    <name type="common">Chinese hamster</name>
    <name type="synonym">Cricetulus barabensis griseus</name>
    <dbReference type="NCBI Taxonomy" id="10029"/>
    <lineage>
        <taxon>Eukaryota</taxon>
        <taxon>Metazoa</taxon>
        <taxon>Chordata</taxon>
        <taxon>Craniata</taxon>
        <taxon>Vertebrata</taxon>
        <taxon>Euteleostomi</taxon>
        <taxon>Mammalia</taxon>
        <taxon>Eutheria</taxon>
        <taxon>Euarchontoglires</taxon>
        <taxon>Glires</taxon>
        <taxon>Rodentia</taxon>
        <taxon>Myomorpha</taxon>
        <taxon>Muroidea</taxon>
        <taxon>Cricetidae</taxon>
        <taxon>Cricetinae</taxon>
        <taxon>Cricetulus</taxon>
    </lineage>
</organism>
<evidence type="ECO:0000259" key="5">
    <source>
        <dbReference type="SMART" id="SM00811"/>
    </source>
</evidence>
<name>A0A061HZZ2_CRIGR</name>
<dbReference type="Proteomes" id="UP000030759">
    <property type="component" value="Unassembled WGS sequence"/>
</dbReference>
<proteinExistence type="predicted"/>
<dbReference type="Gene3D" id="3.20.200.10">
    <property type="entry name" value="MHCK/EF2 kinase"/>
    <property type="match status" value="1"/>
</dbReference>
<feature type="domain" description="Alpha-type protein kinase" evidence="5">
    <location>
        <begin position="113"/>
        <end position="254"/>
    </location>
</feature>
<keyword evidence="6" id="KW-0675">Receptor</keyword>
<dbReference type="EMBL" id="KE685704">
    <property type="protein sequence ID" value="ERE65167.1"/>
    <property type="molecule type" value="Genomic_DNA"/>
</dbReference>
<dbReference type="InterPro" id="IPR011009">
    <property type="entry name" value="Kinase-like_dom_sf"/>
</dbReference>
<feature type="transmembrane region" description="Helical" evidence="4">
    <location>
        <begin position="52"/>
        <end position="68"/>
    </location>
</feature>
<keyword evidence="3" id="KW-0418">Kinase</keyword>
<dbReference type="GO" id="GO:0004674">
    <property type="term" value="F:protein serine/threonine kinase activity"/>
    <property type="evidence" value="ECO:0007669"/>
    <property type="project" value="UniProtKB-KW"/>
</dbReference>
<keyword evidence="4" id="KW-0812">Transmembrane</keyword>
<keyword evidence="2 6" id="KW-0808">Transferase</keyword>
<reference evidence="7" key="1">
    <citation type="journal article" date="2013" name="Nat. Biotechnol.">
        <title>Chinese hamster genome sequenced from sorted chromosomes.</title>
        <authorList>
            <person name="Brinkrolf K."/>
            <person name="Rupp O."/>
            <person name="Laux H."/>
            <person name="Kollin F."/>
            <person name="Ernst W."/>
            <person name="Linke B."/>
            <person name="Kofler R."/>
            <person name="Romand S."/>
            <person name="Hesse F."/>
            <person name="Budach W.E."/>
            <person name="Galosy S."/>
            <person name="Muller D."/>
            <person name="Noll T."/>
            <person name="Wienberg J."/>
            <person name="Jostock T."/>
            <person name="Leonard M."/>
            <person name="Grillari J."/>
            <person name="Tauch A."/>
            <person name="Goesmann A."/>
            <person name="Helk B."/>
            <person name="Mott J.E."/>
            <person name="Puhler A."/>
            <person name="Borth N."/>
        </authorList>
    </citation>
    <scope>NUCLEOTIDE SEQUENCE [LARGE SCALE GENOMIC DNA]</scope>
    <source>
        <strain evidence="7">17A/GY</strain>
    </source>
</reference>
<evidence type="ECO:0000256" key="4">
    <source>
        <dbReference type="SAM" id="Phobius"/>
    </source>
</evidence>
<dbReference type="PANTHER" id="PTHR13800:SF8">
    <property type="entry name" value="TRANSIENT RECEPTOR POTENTIAL CATION CHANNEL SUBFAMILY M MEMBER 7"/>
    <property type="match status" value="1"/>
</dbReference>
<dbReference type="InterPro" id="IPR050927">
    <property type="entry name" value="TRPM"/>
</dbReference>
<dbReference type="AlphaFoldDB" id="A0A061HZZ2"/>
<evidence type="ECO:0000313" key="6">
    <source>
        <dbReference type="EMBL" id="ERE65167.1"/>
    </source>
</evidence>
<dbReference type="Gene3D" id="3.30.200.20">
    <property type="entry name" value="Phosphorylase Kinase, domain 1"/>
    <property type="match status" value="1"/>
</dbReference>
<gene>
    <name evidence="6" type="ORF">H671_xg20469</name>
</gene>
<keyword evidence="1" id="KW-0723">Serine/threonine-protein kinase</keyword>
<keyword evidence="4" id="KW-0472">Membrane</keyword>
<evidence type="ECO:0000256" key="2">
    <source>
        <dbReference type="ARBA" id="ARBA00022679"/>
    </source>
</evidence>
<dbReference type="InterPro" id="IPR004166">
    <property type="entry name" value="a-kinase_dom"/>
</dbReference>
<protein>
    <submittedName>
        <fullName evidence="6">Transient receptor potential cation channel subfamily M member 7</fullName>
        <ecNumber evidence="6">2.7.11.1</ecNumber>
    </submittedName>
</protein>
<keyword evidence="4" id="KW-1133">Transmembrane helix</keyword>
<dbReference type="GO" id="GO:0055080">
    <property type="term" value="P:monoatomic cation homeostasis"/>
    <property type="evidence" value="ECO:0007669"/>
    <property type="project" value="TreeGrafter"/>
</dbReference>
<dbReference type="PANTHER" id="PTHR13800">
    <property type="entry name" value="TRANSIENT RECEPTOR POTENTIAL CATION CHANNEL, SUBFAMILY M, MEMBER 6"/>
    <property type="match status" value="1"/>
</dbReference>
<dbReference type="Pfam" id="PF02816">
    <property type="entry name" value="Alpha_kinase"/>
    <property type="match status" value="1"/>
</dbReference>
<accession>A0A061HZZ2</accession>
<sequence length="358" mass="41782">MEQLSSVQEWIVIAYIFTYAIEKVCEVFMSEAGKISQRLKVWFSDYFNVSDTIAKIFFFIALGLRFGAKWNFMNAYDNHVFVAGRLINCLNIIFWYVCLLDFLAVKQQLGLCAKIEFLSKEERGEGLRRAVKVQCTWSEHDILKSGHLYIIKSFLSEVVNTWSSIYKDDIVLHLCFREIQQQRAVQKLTFAFNQKNAVGEFRKYSNNNADEIIPTNTLEDIMLAFSHWTYEYTREELLILDLQVNYVHRCGSICFRKYLLIPLKLQCILRLDPPRTHELLEPQGPGQVAPKREAREDHVNTSVYLKKSTRFKGVKSSVNSQHPTGHSFKKNPVTIKYVVVKYIGFKMQMYIKSFINLS</sequence>